<dbReference type="RefSeq" id="WP_378256465.1">
    <property type="nucleotide sequence ID" value="NZ_JBHSJV010000001.1"/>
</dbReference>
<dbReference type="InterPro" id="IPR036390">
    <property type="entry name" value="WH_DNA-bd_sf"/>
</dbReference>
<dbReference type="Pfam" id="PF13404">
    <property type="entry name" value="HTH_AsnC-type"/>
    <property type="match status" value="1"/>
</dbReference>
<dbReference type="SUPFAM" id="SSF54909">
    <property type="entry name" value="Dimeric alpha+beta barrel"/>
    <property type="match status" value="1"/>
</dbReference>
<evidence type="ECO:0000313" key="5">
    <source>
        <dbReference type="EMBL" id="MFD2591222.1"/>
    </source>
</evidence>
<dbReference type="Gene3D" id="3.30.70.920">
    <property type="match status" value="1"/>
</dbReference>
<name>A0ABW5N859_9FLAO</name>
<protein>
    <submittedName>
        <fullName evidence="5">Lrp/AsnC family transcriptional regulator</fullName>
    </submittedName>
</protein>
<evidence type="ECO:0000259" key="4">
    <source>
        <dbReference type="PROSITE" id="PS50956"/>
    </source>
</evidence>
<proteinExistence type="predicted"/>
<dbReference type="Pfam" id="PF01037">
    <property type="entry name" value="AsnC_trans_reg"/>
    <property type="match status" value="1"/>
</dbReference>
<dbReference type="Proteomes" id="UP001597459">
    <property type="component" value="Unassembled WGS sequence"/>
</dbReference>
<dbReference type="InterPro" id="IPR019887">
    <property type="entry name" value="Tscrpt_reg_AsnC/Lrp_C"/>
</dbReference>
<dbReference type="PANTHER" id="PTHR30154">
    <property type="entry name" value="LEUCINE-RESPONSIVE REGULATORY PROTEIN"/>
    <property type="match status" value="1"/>
</dbReference>
<organism evidence="5 6">
    <name type="scientific">Aquimarina hainanensis</name>
    <dbReference type="NCBI Taxonomy" id="1578017"/>
    <lineage>
        <taxon>Bacteria</taxon>
        <taxon>Pseudomonadati</taxon>
        <taxon>Bacteroidota</taxon>
        <taxon>Flavobacteriia</taxon>
        <taxon>Flavobacteriales</taxon>
        <taxon>Flavobacteriaceae</taxon>
        <taxon>Aquimarina</taxon>
    </lineage>
</organism>
<dbReference type="InterPro" id="IPR000485">
    <property type="entry name" value="AsnC-type_HTH_dom"/>
</dbReference>
<feature type="domain" description="HTH asnC-type" evidence="4">
    <location>
        <begin position="5"/>
        <end position="66"/>
    </location>
</feature>
<dbReference type="InterPro" id="IPR019888">
    <property type="entry name" value="Tscrpt_reg_AsnC-like"/>
</dbReference>
<keyword evidence="3" id="KW-0804">Transcription</keyword>
<evidence type="ECO:0000256" key="1">
    <source>
        <dbReference type="ARBA" id="ARBA00023015"/>
    </source>
</evidence>
<dbReference type="InterPro" id="IPR036388">
    <property type="entry name" value="WH-like_DNA-bd_sf"/>
</dbReference>
<dbReference type="EMBL" id="JBHULX010000017">
    <property type="protein sequence ID" value="MFD2591222.1"/>
    <property type="molecule type" value="Genomic_DNA"/>
</dbReference>
<comment type="caution">
    <text evidence="5">The sequence shown here is derived from an EMBL/GenBank/DDBJ whole genome shotgun (WGS) entry which is preliminary data.</text>
</comment>
<gene>
    <name evidence="5" type="ORF">ACFSTE_10340</name>
</gene>
<accession>A0ABW5N859</accession>
<dbReference type="SUPFAM" id="SSF46785">
    <property type="entry name" value="Winged helix' DNA-binding domain"/>
    <property type="match status" value="1"/>
</dbReference>
<reference evidence="6" key="1">
    <citation type="journal article" date="2019" name="Int. J. Syst. Evol. Microbiol.">
        <title>The Global Catalogue of Microorganisms (GCM) 10K type strain sequencing project: providing services to taxonomists for standard genome sequencing and annotation.</title>
        <authorList>
            <consortium name="The Broad Institute Genomics Platform"/>
            <consortium name="The Broad Institute Genome Sequencing Center for Infectious Disease"/>
            <person name="Wu L."/>
            <person name="Ma J."/>
        </authorList>
    </citation>
    <scope>NUCLEOTIDE SEQUENCE [LARGE SCALE GENOMIC DNA]</scope>
    <source>
        <strain evidence="6">KCTC 42423</strain>
    </source>
</reference>
<dbReference type="SMART" id="SM00344">
    <property type="entry name" value="HTH_ASNC"/>
    <property type="match status" value="1"/>
</dbReference>
<dbReference type="InterPro" id="IPR011008">
    <property type="entry name" value="Dimeric_a/b-barrel"/>
</dbReference>
<keyword evidence="6" id="KW-1185">Reference proteome</keyword>
<dbReference type="PRINTS" id="PR00033">
    <property type="entry name" value="HTHASNC"/>
</dbReference>
<dbReference type="PROSITE" id="PS50956">
    <property type="entry name" value="HTH_ASNC_2"/>
    <property type="match status" value="1"/>
</dbReference>
<dbReference type="PANTHER" id="PTHR30154:SF34">
    <property type="entry name" value="TRANSCRIPTIONAL REGULATOR AZLB"/>
    <property type="match status" value="1"/>
</dbReference>
<dbReference type="Gene3D" id="1.10.10.10">
    <property type="entry name" value="Winged helix-like DNA-binding domain superfamily/Winged helix DNA-binding domain"/>
    <property type="match status" value="1"/>
</dbReference>
<evidence type="ECO:0000256" key="3">
    <source>
        <dbReference type="ARBA" id="ARBA00023163"/>
    </source>
</evidence>
<evidence type="ECO:0000313" key="6">
    <source>
        <dbReference type="Proteomes" id="UP001597459"/>
    </source>
</evidence>
<evidence type="ECO:0000256" key="2">
    <source>
        <dbReference type="ARBA" id="ARBA00023125"/>
    </source>
</evidence>
<keyword evidence="1" id="KW-0805">Transcription regulation</keyword>
<sequence length="139" mass="16188">MDSIVDDIDIAIINILEKEARASFADIARRLTLSPSAIRERVQRLEDHGVIRQYQIALDYKQLGYDIEAFILVKVFHGKLQSFLRVIKTYKEVKDAYRITGNYNVHLKVILKDRMHLQDFIDHIMVYGDTHTSLILSDI</sequence>
<keyword evidence="2" id="KW-0238">DNA-binding</keyword>